<proteinExistence type="predicted"/>
<evidence type="ECO:0000313" key="2">
    <source>
        <dbReference type="Proteomes" id="UP000092154"/>
    </source>
</evidence>
<reference evidence="1 2" key="1">
    <citation type="submission" date="2016-06" db="EMBL/GenBank/DDBJ databases">
        <title>Comparative genomics of the ectomycorrhizal sister species Rhizopogon vinicolor and Rhizopogon vesiculosus (Basidiomycota: Boletales) reveals a divergence of the mating type B locus.</title>
        <authorList>
            <consortium name="DOE Joint Genome Institute"/>
            <person name="Mujic A.B."/>
            <person name="Kuo A."/>
            <person name="Tritt A."/>
            <person name="Lipzen A."/>
            <person name="Chen C."/>
            <person name="Johnson J."/>
            <person name="Sharma A."/>
            <person name="Barry K."/>
            <person name="Grigoriev I.V."/>
            <person name="Spatafora J.W."/>
        </authorList>
    </citation>
    <scope>NUCLEOTIDE SEQUENCE [LARGE SCALE GENOMIC DNA]</scope>
    <source>
        <strain evidence="1 2">AM-OR11-026</strain>
    </source>
</reference>
<gene>
    <name evidence="1" type="ORF">K503DRAFT_825129</name>
</gene>
<dbReference type="Proteomes" id="UP000092154">
    <property type="component" value="Unassembled WGS sequence"/>
</dbReference>
<keyword evidence="2" id="KW-1185">Reference proteome</keyword>
<dbReference type="EMBL" id="KV448411">
    <property type="protein sequence ID" value="OAX36506.1"/>
    <property type="molecule type" value="Genomic_DNA"/>
</dbReference>
<dbReference type="OrthoDB" id="2105912at2759"/>
<name>A0A1B7MV81_9AGAM</name>
<accession>A0A1B7MV81</accession>
<dbReference type="STRING" id="1314800.A0A1B7MV81"/>
<sequence>LLLVFQAVQTGGGISVAAVIICCFGLDLFHQTQAVSISVQVQHRLETARSHLNSLLVLSVFLSQITGTSVGTDIFVGYGWRADSAVCMAMYALQARGTCPERFPLPEGLG</sequence>
<protein>
    <submittedName>
        <fullName evidence="1">Uncharacterized protein</fullName>
    </submittedName>
</protein>
<evidence type="ECO:0000313" key="1">
    <source>
        <dbReference type="EMBL" id="OAX36506.1"/>
    </source>
</evidence>
<dbReference type="InParanoid" id="A0A1B7MV81"/>
<dbReference type="AlphaFoldDB" id="A0A1B7MV81"/>
<organism evidence="1 2">
    <name type="scientific">Rhizopogon vinicolor AM-OR11-026</name>
    <dbReference type="NCBI Taxonomy" id="1314800"/>
    <lineage>
        <taxon>Eukaryota</taxon>
        <taxon>Fungi</taxon>
        <taxon>Dikarya</taxon>
        <taxon>Basidiomycota</taxon>
        <taxon>Agaricomycotina</taxon>
        <taxon>Agaricomycetes</taxon>
        <taxon>Agaricomycetidae</taxon>
        <taxon>Boletales</taxon>
        <taxon>Suillineae</taxon>
        <taxon>Rhizopogonaceae</taxon>
        <taxon>Rhizopogon</taxon>
    </lineage>
</organism>
<feature type="non-terminal residue" evidence="1">
    <location>
        <position position="1"/>
    </location>
</feature>